<comment type="caution">
    <text evidence="5">The sequence shown here is derived from an EMBL/GenBank/DDBJ whole genome shotgun (WGS) entry which is preliminary data.</text>
</comment>
<dbReference type="RefSeq" id="WP_149526613.1">
    <property type="nucleotide sequence ID" value="NZ_CP030848.1"/>
</dbReference>
<proteinExistence type="predicted"/>
<gene>
    <name evidence="5" type="ORF">HX018_19245</name>
</gene>
<sequence length="173" mass="20357">MVCPRCEMAVEQILQRLDLPYSKVRIGEVQTSRNYQEAELVQLDRELQAIGFEILKDRKEQLVEDIKIALLSLVNSEDTNVLKTSQFLMDRFNMDYAYLSNTFSEIQGESIEKYLIHLRIEKVKELLHYDTPLSEIAFKLQYSSVAHLSTQFKKITGRTPSEFKRLLEERHRN</sequence>
<dbReference type="Gene3D" id="1.10.10.60">
    <property type="entry name" value="Homeodomain-like"/>
    <property type="match status" value="1"/>
</dbReference>
<feature type="domain" description="HTH araC/xylS-type" evidence="4">
    <location>
        <begin position="88"/>
        <end position="166"/>
    </location>
</feature>
<evidence type="ECO:0000256" key="1">
    <source>
        <dbReference type="ARBA" id="ARBA00023015"/>
    </source>
</evidence>
<keyword evidence="1" id="KW-0805">Transcription regulation</keyword>
<dbReference type="Pfam" id="PF12833">
    <property type="entry name" value="HTH_18"/>
    <property type="match status" value="1"/>
</dbReference>
<accession>A0ABT7NTT8</accession>
<dbReference type="SUPFAM" id="SSF46689">
    <property type="entry name" value="Homeodomain-like"/>
    <property type="match status" value="1"/>
</dbReference>
<keyword evidence="6" id="KW-1185">Reference proteome</keyword>
<evidence type="ECO:0000256" key="3">
    <source>
        <dbReference type="ARBA" id="ARBA00023163"/>
    </source>
</evidence>
<dbReference type="Proteomes" id="UP001170954">
    <property type="component" value="Unassembled WGS sequence"/>
</dbReference>
<reference evidence="5" key="1">
    <citation type="submission" date="2020-06" db="EMBL/GenBank/DDBJ databases">
        <authorList>
            <person name="Dong N."/>
        </authorList>
    </citation>
    <scope>NUCLEOTIDE SEQUENCE</scope>
    <source>
        <strain evidence="5">R1692</strain>
    </source>
</reference>
<dbReference type="InterPro" id="IPR018062">
    <property type="entry name" value="HTH_AraC-typ_CS"/>
</dbReference>
<evidence type="ECO:0000313" key="6">
    <source>
        <dbReference type="Proteomes" id="UP001170954"/>
    </source>
</evidence>
<keyword evidence="3" id="KW-0804">Transcription</keyword>
<dbReference type="InterPro" id="IPR009057">
    <property type="entry name" value="Homeodomain-like_sf"/>
</dbReference>
<dbReference type="PROSITE" id="PS01124">
    <property type="entry name" value="HTH_ARAC_FAMILY_2"/>
    <property type="match status" value="1"/>
</dbReference>
<protein>
    <submittedName>
        <fullName evidence="5">AraC family transcriptional regulator</fullName>
    </submittedName>
</protein>
<dbReference type="PANTHER" id="PTHR43280">
    <property type="entry name" value="ARAC-FAMILY TRANSCRIPTIONAL REGULATOR"/>
    <property type="match status" value="1"/>
</dbReference>
<evidence type="ECO:0000256" key="2">
    <source>
        <dbReference type="ARBA" id="ARBA00023125"/>
    </source>
</evidence>
<reference evidence="5" key="2">
    <citation type="journal article" date="2022" name="Sci. Total Environ.">
        <title>Prevalence, transmission, and molecular epidemiology of tet(X)-positive bacteria among humans, animals, and environmental niches in China: An epidemiological, and genomic-based study.</title>
        <authorList>
            <person name="Dong N."/>
            <person name="Zeng Y."/>
            <person name="Cai C."/>
            <person name="Sun C."/>
            <person name="Lu J."/>
            <person name="Liu C."/>
            <person name="Zhou H."/>
            <person name="Sun Q."/>
            <person name="Shu L."/>
            <person name="Wang H."/>
            <person name="Wang Y."/>
            <person name="Wang S."/>
            <person name="Wu C."/>
            <person name="Chan E.W."/>
            <person name="Chen G."/>
            <person name="Shen Z."/>
            <person name="Chen S."/>
            <person name="Zhang R."/>
        </authorList>
    </citation>
    <scope>NUCLEOTIDE SEQUENCE</scope>
    <source>
        <strain evidence="5">R1692</strain>
    </source>
</reference>
<dbReference type="EMBL" id="JACAGK010000090">
    <property type="protein sequence ID" value="MDM1050378.1"/>
    <property type="molecule type" value="Genomic_DNA"/>
</dbReference>
<organism evidence="5 6">
    <name type="scientific">Sphingobacterium hotanense</name>
    <dbReference type="NCBI Taxonomy" id="649196"/>
    <lineage>
        <taxon>Bacteria</taxon>
        <taxon>Pseudomonadati</taxon>
        <taxon>Bacteroidota</taxon>
        <taxon>Sphingobacteriia</taxon>
        <taxon>Sphingobacteriales</taxon>
        <taxon>Sphingobacteriaceae</taxon>
        <taxon>Sphingobacterium</taxon>
    </lineage>
</organism>
<dbReference type="InterPro" id="IPR018060">
    <property type="entry name" value="HTH_AraC"/>
</dbReference>
<evidence type="ECO:0000313" key="5">
    <source>
        <dbReference type="EMBL" id="MDM1050378.1"/>
    </source>
</evidence>
<evidence type="ECO:0000259" key="4">
    <source>
        <dbReference type="PROSITE" id="PS01124"/>
    </source>
</evidence>
<keyword evidence="2" id="KW-0238">DNA-binding</keyword>
<name>A0ABT7NTT8_9SPHI</name>
<dbReference type="SMART" id="SM00342">
    <property type="entry name" value="HTH_ARAC"/>
    <property type="match status" value="1"/>
</dbReference>
<dbReference type="PROSITE" id="PS00041">
    <property type="entry name" value="HTH_ARAC_FAMILY_1"/>
    <property type="match status" value="1"/>
</dbReference>
<dbReference type="PANTHER" id="PTHR43280:SF28">
    <property type="entry name" value="HTH-TYPE TRANSCRIPTIONAL ACTIVATOR RHAS"/>
    <property type="match status" value="1"/>
</dbReference>